<feature type="chain" id="PRO_5005548136" evidence="1">
    <location>
        <begin position="30"/>
        <end position="111"/>
    </location>
</feature>
<reference evidence="3" key="2">
    <citation type="submission" date="2009-11" db="EMBL/GenBank/DDBJ databases">
        <title>The Genome Sequence of Allomyces macrogynus strain ATCC 38327.</title>
        <authorList>
            <consortium name="The Broad Institute Genome Sequencing Platform"/>
            <person name="Russ C."/>
            <person name="Cuomo C."/>
            <person name="Shea T."/>
            <person name="Young S.K."/>
            <person name="Zeng Q."/>
            <person name="Koehrsen M."/>
            <person name="Haas B."/>
            <person name="Borodovsky M."/>
            <person name="Guigo R."/>
            <person name="Alvarado L."/>
            <person name="Berlin A."/>
            <person name="Borenstein D."/>
            <person name="Chen Z."/>
            <person name="Engels R."/>
            <person name="Freedman E."/>
            <person name="Gellesch M."/>
            <person name="Goldberg J."/>
            <person name="Griggs A."/>
            <person name="Gujja S."/>
            <person name="Heiman D."/>
            <person name="Hepburn T."/>
            <person name="Howarth C."/>
            <person name="Jen D."/>
            <person name="Larson L."/>
            <person name="Lewis B."/>
            <person name="Mehta T."/>
            <person name="Park D."/>
            <person name="Pearson M."/>
            <person name="Roberts A."/>
            <person name="Saif S."/>
            <person name="Shenoy N."/>
            <person name="Sisk P."/>
            <person name="Stolte C."/>
            <person name="Sykes S."/>
            <person name="Walk T."/>
            <person name="White J."/>
            <person name="Yandava C."/>
            <person name="Burger G."/>
            <person name="Gray M.W."/>
            <person name="Holland P.W.H."/>
            <person name="King N."/>
            <person name="Lang F.B.F."/>
            <person name="Roger A.J."/>
            <person name="Ruiz-Trillo I."/>
            <person name="Lander E."/>
            <person name="Nusbaum C."/>
        </authorList>
    </citation>
    <scope>NUCLEOTIDE SEQUENCE [LARGE SCALE GENOMIC DNA]</scope>
    <source>
        <strain evidence="3">ATCC 38327</strain>
    </source>
</reference>
<dbReference type="Proteomes" id="UP000054350">
    <property type="component" value="Unassembled WGS sequence"/>
</dbReference>
<sequence>MTPIRKWPAAALLLIAAVALCMHAAPTLASSSASSARNVPVLAWSNAPVAEKHHAQAVVAEDQAQVVAKLTELGLSRDALCAPDARVVVFQQEVAATLFYTLDTDRTRIDS</sequence>
<name>A0A0L0T6Q8_ALLM3</name>
<dbReference type="VEuPathDB" id="FungiDB:AMAG_14525"/>
<organism evidence="2 3">
    <name type="scientific">Allomyces macrogynus (strain ATCC 38327)</name>
    <name type="common">Allomyces javanicus var. macrogynus</name>
    <dbReference type="NCBI Taxonomy" id="578462"/>
    <lineage>
        <taxon>Eukaryota</taxon>
        <taxon>Fungi</taxon>
        <taxon>Fungi incertae sedis</taxon>
        <taxon>Blastocladiomycota</taxon>
        <taxon>Blastocladiomycetes</taxon>
        <taxon>Blastocladiales</taxon>
        <taxon>Blastocladiaceae</taxon>
        <taxon>Allomyces</taxon>
    </lineage>
</organism>
<feature type="signal peptide" evidence="1">
    <location>
        <begin position="1"/>
        <end position="29"/>
    </location>
</feature>
<keyword evidence="1" id="KW-0732">Signal</keyword>
<accession>A0A0L0T6Q8</accession>
<reference evidence="2 3" key="1">
    <citation type="submission" date="2009-11" db="EMBL/GenBank/DDBJ databases">
        <title>Annotation of Allomyces macrogynus ATCC 38327.</title>
        <authorList>
            <consortium name="The Broad Institute Genome Sequencing Platform"/>
            <person name="Russ C."/>
            <person name="Cuomo C."/>
            <person name="Burger G."/>
            <person name="Gray M.W."/>
            <person name="Holland P.W.H."/>
            <person name="King N."/>
            <person name="Lang F.B.F."/>
            <person name="Roger A.J."/>
            <person name="Ruiz-Trillo I."/>
            <person name="Young S.K."/>
            <person name="Zeng Q."/>
            <person name="Gargeya S."/>
            <person name="Fitzgerald M."/>
            <person name="Haas B."/>
            <person name="Abouelleil A."/>
            <person name="Alvarado L."/>
            <person name="Arachchi H.M."/>
            <person name="Berlin A."/>
            <person name="Chapman S.B."/>
            <person name="Gearin G."/>
            <person name="Goldberg J."/>
            <person name="Griggs A."/>
            <person name="Gujja S."/>
            <person name="Hansen M."/>
            <person name="Heiman D."/>
            <person name="Howarth C."/>
            <person name="Larimer J."/>
            <person name="Lui A."/>
            <person name="MacDonald P.J.P."/>
            <person name="McCowen C."/>
            <person name="Montmayeur A."/>
            <person name="Murphy C."/>
            <person name="Neiman D."/>
            <person name="Pearson M."/>
            <person name="Priest M."/>
            <person name="Roberts A."/>
            <person name="Saif S."/>
            <person name="Shea T."/>
            <person name="Sisk P."/>
            <person name="Stolte C."/>
            <person name="Sykes S."/>
            <person name="Wortman J."/>
            <person name="Nusbaum C."/>
            <person name="Birren B."/>
        </authorList>
    </citation>
    <scope>NUCLEOTIDE SEQUENCE [LARGE SCALE GENOMIC DNA]</scope>
    <source>
        <strain evidence="2 3">ATCC 38327</strain>
    </source>
</reference>
<gene>
    <name evidence="2" type="ORF">AMAG_14525</name>
</gene>
<evidence type="ECO:0000313" key="2">
    <source>
        <dbReference type="EMBL" id="KNE70386.1"/>
    </source>
</evidence>
<evidence type="ECO:0000313" key="3">
    <source>
        <dbReference type="Proteomes" id="UP000054350"/>
    </source>
</evidence>
<proteinExistence type="predicted"/>
<dbReference type="EMBL" id="GG745365">
    <property type="protein sequence ID" value="KNE70386.1"/>
    <property type="molecule type" value="Genomic_DNA"/>
</dbReference>
<dbReference type="AlphaFoldDB" id="A0A0L0T6Q8"/>
<protein>
    <submittedName>
        <fullName evidence="2">Uncharacterized protein</fullName>
    </submittedName>
</protein>
<keyword evidence="3" id="KW-1185">Reference proteome</keyword>
<evidence type="ECO:0000256" key="1">
    <source>
        <dbReference type="SAM" id="SignalP"/>
    </source>
</evidence>